<reference evidence="1 2" key="1">
    <citation type="journal article" date="2019" name="Nat. Med.">
        <title>A library of human gut bacterial isolates paired with longitudinal multiomics data enables mechanistic microbiome research.</title>
        <authorList>
            <person name="Poyet M."/>
            <person name="Groussin M."/>
            <person name="Gibbons S.M."/>
            <person name="Avila-Pacheco J."/>
            <person name="Jiang X."/>
            <person name="Kearney S.M."/>
            <person name="Perrotta A.R."/>
            <person name="Berdy B."/>
            <person name="Zhao S."/>
            <person name="Lieberman T.D."/>
            <person name="Swanson P.K."/>
            <person name="Smith M."/>
            <person name="Roesemann S."/>
            <person name="Alexander J.E."/>
            <person name="Rich S.A."/>
            <person name="Livny J."/>
            <person name="Vlamakis H."/>
            <person name="Clish C."/>
            <person name="Bullock K."/>
            <person name="Deik A."/>
            <person name="Scott J."/>
            <person name="Pierce K.A."/>
            <person name="Xavier R.J."/>
            <person name="Alm E.J."/>
        </authorList>
    </citation>
    <scope>NUCLEOTIDE SEQUENCE [LARGE SCALE GENOMIC DNA]</scope>
    <source>
        <strain evidence="1 2">BIOML-A2</strain>
    </source>
</reference>
<dbReference type="InterPro" id="IPR012341">
    <property type="entry name" value="6hp_glycosidase-like_sf"/>
</dbReference>
<dbReference type="SUPFAM" id="SSF48208">
    <property type="entry name" value="Six-hairpin glycosidases"/>
    <property type="match status" value="1"/>
</dbReference>
<dbReference type="EMBL" id="VVXK01000027">
    <property type="protein sequence ID" value="KAA2366146.1"/>
    <property type="molecule type" value="Genomic_DNA"/>
</dbReference>
<evidence type="ECO:0008006" key="3">
    <source>
        <dbReference type="Google" id="ProtNLM"/>
    </source>
</evidence>
<dbReference type="AlphaFoldDB" id="A0A5B3FY42"/>
<name>A0A5B3FY42_9BACT</name>
<gene>
    <name evidence="1" type="ORF">F2Y13_13805</name>
</gene>
<accession>A0A5B3FY42</accession>
<proteinExistence type="predicted"/>
<dbReference type="RefSeq" id="WP_149887821.1">
    <property type="nucleotide sequence ID" value="NZ_CATVWL010000013.1"/>
</dbReference>
<dbReference type="GO" id="GO:0005975">
    <property type="term" value="P:carbohydrate metabolic process"/>
    <property type="evidence" value="ECO:0007669"/>
    <property type="project" value="InterPro"/>
</dbReference>
<evidence type="ECO:0000313" key="1">
    <source>
        <dbReference type="EMBL" id="KAA2366146.1"/>
    </source>
</evidence>
<comment type="caution">
    <text evidence="1">The sequence shown here is derived from an EMBL/GenBank/DDBJ whole genome shotgun (WGS) entry which is preliminary data.</text>
</comment>
<protein>
    <recommendedName>
        <fullName evidence="3">Six-hairpin glycosidase-like protein</fullName>
    </recommendedName>
</protein>
<sequence>MKKLLFLLFCTGLGLPVAGQRWQIDPDGGIAWRPGNDTPHRDHLEMTGEQISTVLRWVVDDRGAFRVERSLIFPLLRVRPNDTHASLMCRVATDIPSLLAVNTSASGFNASALQFERVEKIVIDGTVRVFSQWSFNAVGAGYEEVEHPAPVLAMERTIFPSPTQPALCERYLIRNIGSQTLEISIPEFSQIVTTPSERGITGGYVIRAELLDAGIRILQPGDSTVVDALFRACRVGETLPPADVGAELRSRREFVSAISDKLVLETPDPVVDTEFRFAKIRAAESIIKTRGGYMHAPGGECYYAAIWANDQAEYVNPFFPMLGYDIGNRSALNAFRHFARFMNAEYRPIPSSIIAEGDDIWNGAGDRGDAAMIAYGAARYALARGERNEAEELWPLVEWCLEYCRRKLTPEGVVASDTDELEGRFPAGKANLCTSTLYYDALRSAVYLGQELGCPRETLRVYKRQTSELAEAIECHFGATVAGYETYRYFDGCTKLRSWICMPLIAGLQNRSEGTVRALLGKELMTENGLLTEQGSSTFWDRSTLYALRGIYIAGQADRATEFLSHYARRRLLGDHVPYPIEAWPEGSQRHLAAESGLFCRVITEGLFGIRPTGFRSFDLTPSMPSGWNRMALRHIRAFENNFDLVIEKQPDGFLRVTLAISGRNPRAFRLRQGASLRIKLP</sequence>
<dbReference type="InterPro" id="IPR008928">
    <property type="entry name" value="6-hairpin_glycosidase_sf"/>
</dbReference>
<organism evidence="1 2">
    <name type="scientific">Alistipes shahii</name>
    <dbReference type="NCBI Taxonomy" id="328814"/>
    <lineage>
        <taxon>Bacteria</taxon>
        <taxon>Pseudomonadati</taxon>
        <taxon>Bacteroidota</taxon>
        <taxon>Bacteroidia</taxon>
        <taxon>Bacteroidales</taxon>
        <taxon>Rikenellaceae</taxon>
        <taxon>Alistipes</taxon>
    </lineage>
</organism>
<evidence type="ECO:0000313" key="2">
    <source>
        <dbReference type="Proteomes" id="UP000323567"/>
    </source>
</evidence>
<dbReference type="Gene3D" id="1.50.10.10">
    <property type="match status" value="1"/>
</dbReference>
<dbReference type="Proteomes" id="UP000323567">
    <property type="component" value="Unassembled WGS sequence"/>
</dbReference>